<feature type="transmembrane region" description="Helical" evidence="7">
    <location>
        <begin position="323"/>
        <end position="342"/>
    </location>
</feature>
<evidence type="ECO:0000256" key="2">
    <source>
        <dbReference type="ARBA" id="ARBA00022475"/>
    </source>
</evidence>
<evidence type="ECO:0000256" key="5">
    <source>
        <dbReference type="ARBA" id="ARBA00023136"/>
    </source>
</evidence>
<dbReference type="InterPro" id="IPR011701">
    <property type="entry name" value="MFS"/>
</dbReference>
<dbReference type="PROSITE" id="PS50850">
    <property type="entry name" value="MFS"/>
    <property type="match status" value="1"/>
</dbReference>
<keyword evidence="3 7" id="KW-0812">Transmembrane</keyword>
<dbReference type="Pfam" id="PF07690">
    <property type="entry name" value="MFS_1"/>
    <property type="match status" value="1"/>
</dbReference>
<feature type="transmembrane region" description="Helical" evidence="7">
    <location>
        <begin position="127"/>
        <end position="148"/>
    </location>
</feature>
<feature type="transmembrane region" description="Helical" evidence="7">
    <location>
        <begin position="257"/>
        <end position="279"/>
    </location>
</feature>
<feature type="transmembrane region" description="Helical" evidence="7">
    <location>
        <begin position="216"/>
        <end position="236"/>
    </location>
</feature>
<dbReference type="SUPFAM" id="SSF103473">
    <property type="entry name" value="MFS general substrate transporter"/>
    <property type="match status" value="1"/>
</dbReference>
<name>W5T9K7_9NOCA</name>
<dbReference type="PANTHER" id="PTHR43124:SF3">
    <property type="entry name" value="CHLORAMPHENICOL EFFLUX PUMP RV0191"/>
    <property type="match status" value="1"/>
</dbReference>
<feature type="region of interest" description="Disordered" evidence="6">
    <location>
        <begin position="1"/>
        <end position="38"/>
    </location>
</feature>
<evidence type="ECO:0000256" key="6">
    <source>
        <dbReference type="SAM" id="MobiDB-lite"/>
    </source>
</evidence>
<dbReference type="PATRIC" id="fig|1415166.3.peg.1079"/>
<dbReference type="PANTHER" id="PTHR43124">
    <property type="entry name" value="PURINE EFFLUX PUMP PBUE"/>
    <property type="match status" value="1"/>
</dbReference>
<dbReference type="Proteomes" id="UP000019150">
    <property type="component" value="Chromosome"/>
</dbReference>
<evidence type="ECO:0000313" key="10">
    <source>
        <dbReference type="Proteomes" id="UP000019150"/>
    </source>
</evidence>
<evidence type="ECO:0000256" key="1">
    <source>
        <dbReference type="ARBA" id="ARBA00004651"/>
    </source>
</evidence>
<feature type="transmembrane region" description="Helical" evidence="7">
    <location>
        <begin position="103"/>
        <end position="120"/>
    </location>
</feature>
<feature type="transmembrane region" description="Helical" evidence="7">
    <location>
        <begin position="414"/>
        <end position="435"/>
    </location>
</feature>
<dbReference type="InterPro" id="IPR020846">
    <property type="entry name" value="MFS_dom"/>
</dbReference>
<protein>
    <submittedName>
        <fullName evidence="9">Transporter</fullName>
    </submittedName>
</protein>
<keyword evidence="4 7" id="KW-1133">Transmembrane helix</keyword>
<organism evidence="9 10">
    <name type="scientific">Nocardia nova SH22a</name>
    <dbReference type="NCBI Taxonomy" id="1415166"/>
    <lineage>
        <taxon>Bacteria</taxon>
        <taxon>Bacillati</taxon>
        <taxon>Actinomycetota</taxon>
        <taxon>Actinomycetes</taxon>
        <taxon>Mycobacteriales</taxon>
        <taxon>Nocardiaceae</taxon>
        <taxon>Nocardia</taxon>
    </lineage>
</organism>
<feature type="domain" description="Major facilitator superfamily (MFS) profile" evidence="8">
    <location>
        <begin position="61"/>
        <end position="436"/>
    </location>
</feature>
<dbReference type="Gene3D" id="1.20.1250.20">
    <property type="entry name" value="MFS general substrate transporter like domains"/>
    <property type="match status" value="2"/>
</dbReference>
<feature type="transmembrane region" description="Helical" evidence="7">
    <location>
        <begin position="186"/>
        <end position="204"/>
    </location>
</feature>
<dbReference type="GO" id="GO:0005886">
    <property type="term" value="C:plasma membrane"/>
    <property type="evidence" value="ECO:0007669"/>
    <property type="project" value="UniProtKB-SubCell"/>
</dbReference>
<dbReference type="InterPro" id="IPR036259">
    <property type="entry name" value="MFS_trans_sf"/>
</dbReference>
<dbReference type="AlphaFoldDB" id="W5T9K7"/>
<accession>W5T9K7</accession>
<keyword evidence="10" id="KW-1185">Reference proteome</keyword>
<dbReference type="HOGENOM" id="CLU_001265_61_2_11"/>
<feature type="transmembrane region" description="Helical" evidence="7">
    <location>
        <begin position="291"/>
        <end position="316"/>
    </location>
</feature>
<dbReference type="RefSeq" id="WP_424991567.1">
    <property type="nucleotide sequence ID" value="NZ_CP006850.1"/>
</dbReference>
<dbReference type="EMBL" id="CP006850">
    <property type="protein sequence ID" value="AHH15872.1"/>
    <property type="molecule type" value="Genomic_DNA"/>
</dbReference>
<feature type="transmembrane region" description="Helical" evidence="7">
    <location>
        <begin position="61"/>
        <end position="83"/>
    </location>
</feature>
<feature type="transmembrane region" description="Helical" evidence="7">
    <location>
        <begin position="387"/>
        <end position="408"/>
    </location>
</feature>
<keyword evidence="5 7" id="KW-0472">Membrane</keyword>
<evidence type="ECO:0000256" key="3">
    <source>
        <dbReference type="ARBA" id="ARBA00022692"/>
    </source>
</evidence>
<comment type="subcellular location">
    <subcellularLocation>
        <location evidence="1">Cell membrane</location>
        <topology evidence="1">Multi-pass membrane protein</topology>
    </subcellularLocation>
</comment>
<evidence type="ECO:0000256" key="4">
    <source>
        <dbReference type="ARBA" id="ARBA00022989"/>
    </source>
</evidence>
<dbReference type="CDD" id="cd17324">
    <property type="entry name" value="MFS_NepI_like"/>
    <property type="match status" value="1"/>
</dbReference>
<evidence type="ECO:0000313" key="9">
    <source>
        <dbReference type="EMBL" id="AHH15872.1"/>
    </source>
</evidence>
<reference evidence="9 10" key="1">
    <citation type="journal article" date="2014" name="Appl. Environ. Microbiol.">
        <title>Insights into the Microbial Degradation of Rubber and Gutta-Percha by Analysis of the Complete Genome of Nocardia nova SH22a.</title>
        <authorList>
            <person name="Luo Q."/>
            <person name="Hiessl S."/>
            <person name="Poehlein A."/>
            <person name="Daniel R."/>
            <person name="Steinbuchel A."/>
        </authorList>
    </citation>
    <scope>NUCLEOTIDE SEQUENCE [LARGE SCALE GENOMIC DNA]</scope>
    <source>
        <strain evidence="9">SH22a</strain>
    </source>
</reference>
<proteinExistence type="predicted"/>
<dbReference type="STRING" id="1415166.NONO_c10650"/>
<feature type="transmembrane region" description="Helical" evidence="7">
    <location>
        <begin position="348"/>
        <end position="366"/>
    </location>
</feature>
<feature type="transmembrane region" description="Helical" evidence="7">
    <location>
        <begin position="160"/>
        <end position="179"/>
    </location>
</feature>
<evidence type="ECO:0000259" key="8">
    <source>
        <dbReference type="PROSITE" id="PS50850"/>
    </source>
</evidence>
<dbReference type="KEGG" id="nno:NONO_c10650"/>
<gene>
    <name evidence="9" type="ORF">NONO_c10650</name>
</gene>
<dbReference type="eggNOG" id="COG2814">
    <property type="taxonomic scope" value="Bacteria"/>
</dbReference>
<dbReference type="GO" id="GO:0022857">
    <property type="term" value="F:transmembrane transporter activity"/>
    <property type="evidence" value="ECO:0007669"/>
    <property type="project" value="InterPro"/>
</dbReference>
<keyword evidence="2" id="KW-1003">Cell membrane</keyword>
<sequence length="448" mass="44301">MADPISVRTAPTIDSPQGAPADDLPDPARDSGTAASTVAAAPTIAGPTAGRAERTGWHIPAMLALALGGFGIGTTEFVTMGLLPDIAADLGVSEPAAGHAVSAYALGVVVGAPVIAALCARMPRKRLLIALMIAFTVGNIASVLAPAFPALVAARFVAGLPHGAFFGVASLAAASLAPVGQRAKAVAAVMLGLSAANVVGVPAATWLGQGLGWRDAYVVVAVIGLATIFAIARFVPDLHGVRVTDPRTELTALRRPQVLLTLLVGAVGFGGMFAVYTYITSTLTGVAGMSQGLVPIVLALFGLGMVAGNIVGGVLADRGVDRSIFAALVAMVVVLAGFVAAAHNPFTAAAGAFLVGASGAAIAPGLQTRLMDVAHDAQTLAAALNHAALNIANAAGAWLGGLVIAAGLGYTAPAVVGAGLAVAGVVLFTITTWLAGRAAGPRNVAAVR</sequence>
<dbReference type="InterPro" id="IPR050189">
    <property type="entry name" value="MFS_Efflux_Transporters"/>
</dbReference>
<evidence type="ECO:0000256" key="7">
    <source>
        <dbReference type="SAM" id="Phobius"/>
    </source>
</evidence>